<feature type="region of interest" description="Disordered" evidence="1">
    <location>
        <begin position="45"/>
        <end position="66"/>
    </location>
</feature>
<dbReference type="EMBL" id="DS028096">
    <property type="protein sequence ID" value="KMP07048.1"/>
    <property type="molecule type" value="Genomic_DNA"/>
</dbReference>
<proteinExistence type="predicted"/>
<evidence type="ECO:0000256" key="1">
    <source>
        <dbReference type="SAM" id="MobiDB-lite"/>
    </source>
</evidence>
<evidence type="ECO:0000313" key="2">
    <source>
        <dbReference type="EMBL" id="KMP07048.1"/>
    </source>
</evidence>
<accession>A0A0J6YJG1</accession>
<feature type="region of interest" description="Disordered" evidence="1">
    <location>
        <begin position="114"/>
        <end position="134"/>
    </location>
</feature>
<name>A0A0J6YJG1_COCIT</name>
<evidence type="ECO:0000313" key="3">
    <source>
        <dbReference type="Proteomes" id="UP000054565"/>
    </source>
</evidence>
<dbReference type="Proteomes" id="UP000054565">
    <property type="component" value="Unassembled WGS sequence"/>
</dbReference>
<protein>
    <submittedName>
        <fullName evidence="2">Uncharacterized protein</fullName>
    </submittedName>
</protein>
<dbReference type="AlphaFoldDB" id="A0A0J6YJG1"/>
<feature type="compositionally biased region" description="Polar residues" evidence="1">
    <location>
        <begin position="123"/>
        <end position="134"/>
    </location>
</feature>
<gene>
    <name evidence="2" type="ORF">CIRG_06729</name>
</gene>
<organism evidence="2 3">
    <name type="scientific">Coccidioides immitis RMSCC 2394</name>
    <dbReference type="NCBI Taxonomy" id="404692"/>
    <lineage>
        <taxon>Eukaryota</taxon>
        <taxon>Fungi</taxon>
        <taxon>Dikarya</taxon>
        <taxon>Ascomycota</taxon>
        <taxon>Pezizomycotina</taxon>
        <taxon>Eurotiomycetes</taxon>
        <taxon>Eurotiomycetidae</taxon>
        <taxon>Onygenales</taxon>
        <taxon>Onygenaceae</taxon>
        <taxon>Coccidioides</taxon>
    </lineage>
</organism>
<reference evidence="3" key="1">
    <citation type="journal article" date="2010" name="Genome Res.">
        <title>Population genomic sequencing of Coccidioides fungi reveals recent hybridization and transposon control.</title>
        <authorList>
            <person name="Neafsey D.E."/>
            <person name="Barker B.M."/>
            <person name="Sharpton T.J."/>
            <person name="Stajich J.E."/>
            <person name="Park D.J."/>
            <person name="Whiston E."/>
            <person name="Hung C.-Y."/>
            <person name="McMahan C."/>
            <person name="White J."/>
            <person name="Sykes S."/>
            <person name="Heiman D."/>
            <person name="Young S."/>
            <person name="Zeng Q."/>
            <person name="Abouelleil A."/>
            <person name="Aftuck L."/>
            <person name="Bessette D."/>
            <person name="Brown A."/>
            <person name="FitzGerald M."/>
            <person name="Lui A."/>
            <person name="Macdonald J.P."/>
            <person name="Priest M."/>
            <person name="Orbach M.J."/>
            <person name="Galgiani J.N."/>
            <person name="Kirkland T.N."/>
            <person name="Cole G.T."/>
            <person name="Birren B.W."/>
            <person name="Henn M.R."/>
            <person name="Taylor J.W."/>
            <person name="Rounsley S.D."/>
        </authorList>
    </citation>
    <scope>NUCLEOTIDE SEQUENCE [LARGE SCALE GENOMIC DNA]</scope>
    <source>
        <strain evidence="3">RMSCC 2394</strain>
    </source>
</reference>
<sequence length="134" mass="14763">MFNWWRLLTPAFRGKPPFTQYLRQSGLTDKRKGQIGLTGNVGGGKAAATEAKNGKSTRGECIAEGSSRPGCIRDGRLLGQYSGFKYYSPTPGILVGVWVMGCIRRRQAWLRCPSPPGTERTEQAISTVEQSPHY</sequence>